<reference evidence="3" key="1">
    <citation type="submission" date="2017-09" db="EMBL/GenBank/DDBJ databases">
        <authorList>
            <person name="Varghese N."/>
            <person name="Submissions S."/>
        </authorList>
    </citation>
    <scope>NUCLEOTIDE SEQUENCE [LARGE SCALE GENOMIC DNA]</scope>
    <source>
        <strain evidence="3">CGMCC 1.12803</strain>
    </source>
</reference>
<dbReference type="AlphaFoldDB" id="A0A285ZZZ0"/>
<keyword evidence="1" id="KW-1133">Transmembrane helix</keyword>
<dbReference type="EMBL" id="OCMT01000002">
    <property type="protein sequence ID" value="SOD15215.1"/>
    <property type="molecule type" value="Genomic_DNA"/>
</dbReference>
<feature type="transmembrane region" description="Helical" evidence="1">
    <location>
        <begin position="12"/>
        <end position="35"/>
    </location>
</feature>
<name>A0A285ZZZ0_9SPHI</name>
<keyword evidence="1" id="KW-0472">Membrane</keyword>
<organism evidence="2 3">
    <name type="scientific">Pedobacter xixiisoli</name>
    <dbReference type="NCBI Taxonomy" id="1476464"/>
    <lineage>
        <taxon>Bacteria</taxon>
        <taxon>Pseudomonadati</taxon>
        <taxon>Bacteroidota</taxon>
        <taxon>Sphingobacteriia</taxon>
        <taxon>Sphingobacteriales</taxon>
        <taxon>Sphingobacteriaceae</taxon>
        <taxon>Pedobacter</taxon>
    </lineage>
</organism>
<sequence length="38" mass="4241">MNNFFRTIFAGWGAWKLGGGCVSTIVVFVVLYYLLGHC</sequence>
<keyword evidence="3" id="KW-1185">Reference proteome</keyword>
<keyword evidence="1" id="KW-0812">Transmembrane</keyword>
<dbReference type="Proteomes" id="UP000219281">
    <property type="component" value="Unassembled WGS sequence"/>
</dbReference>
<evidence type="ECO:0000256" key="1">
    <source>
        <dbReference type="SAM" id="Phobius"/>
    </source>
</evidence>
<protein>
    <submittedName>
        <fullName evidence="2">Uncharacterized protein</fullName>
    </submittedName>
</protein>
<gene>
    <name evidence="2" type="ORF">SAMN06297358_2194</name>
</gene>
<accession>A0A285ZZZ0</accession>
<evidence type="ECO:0000313" key="3">
    <source>
        <dbReference type="Proteomes" id="UP000219281"/>
    </source>
</evidence>
<evidence type="ECO:0000313" key="2">
    <source>
        <dbReference type="EMBL" id="SOD15215.1"/>
    </source>
</evidence>
<proteinExistence type="predicted"/>